<reference evidence="2" key="1">
    <citation type="submission" date="2021-02" db="EMBL/GenBank/DDBJ databases">
        <authorList>
            <person name="Nowell W R."/>
        </authorList>
    </citation>
    <scope>NUCLEOTIDE SEQUENCE</scope>
</reference>
<dbReference type="AlphaFoldDB" id="A0A813PDQ7"/>
<organism evidence="2 4">
    <name type="scientific">Didymodactylos carnosus</name>
    <dbReference type="NCBI Taxonomy" id="1234261"/>
    <lineage>
        <taxon>Eukaryota</taxon>
        <taxon>Metazoa</taxon>
        <taxon>Spiralia</taxon>
        <taxon>Gnathifera</taxon>
        <taxon>Rotifera</taxon>
        <taxon>Eurotatoria</taxon>
        <taxon>Bdelloidea</taxon>
        <taxon>Philodinida</taxon>
        <taxon>Philodinidae</taxon>
        <taxon>Didymodactylos</taxon>
    </lineage>
</organism>
<gene>
    <name evidence="2" type="ORF">GPM918_LOCUS979</name>
    <name evidence="3" type="ORF">SRO942_LOCUS979</name>
</gene>
<protein>
    <submittedName>
        <fullName evidence="2">Uncharacterized protein</fullName>
    </submittedName>
</protein>
<keyword evidence="4" id="KW-1185">Reference proteome</keyword>
<comment type="caution">
    <text evidence="2">The sequence shown here is derived from an EMBL/GenBank/DDBJ whole genome shotgun (WGS) entry which is preliminary data.</text>
</comment>
<dbReference type="EMBL" id="CAJOBC010000084">
    <property type="protein sequence ID" value="CAF3533556.1"/>
    <property type="molecule type" value="Genomic_DNA"/>
</dbReference>
<dbReference type="EMBL" id="CAJNOQ010000084">
    <property type="protein sequence ID" value="CAF0753551.1"/>
    <property type="molecule type" value="Genomic_DNA"/>
</dbReference>
<keyword evidence="1" id="KW-0472">Membrane</keyword>
<evidence type="ECO:0000256" key="1">
    <source>
        <dbReference type="SAM" id="Phobius"/>
    </source>
</evidence>
<dbReference type="Proteomes" id="UP000663829">
    <property type="component" value="Unassembled WGS sequence"/>
</dbReference>
<keyword evidence="1" id="KW-0812">Transmembrane</keyword>
<dbReference type="Proteomes" id="UP000681722">
    <property type="component" value="Unassembled WGS sequence"/>
</dbReference>
<keyword evidence="1" id="KW-1133">Transmembrane helix</keyword>
<sequence length="107" mass="12981">MIRHLLTHLHFYVKDYNERIERENQDYSYSKVDQYWLRFIFIFNLYILQPVTRITIFIISSYELKKEAAKEILLPHYDRNIFIYSFVSASILLLILLYVLPFLAIAA</sequence>
<evidence type="ECO:0000313" key="2">
    <source>
        <dbReference type="EMBL" id="CAF0753551.1"/>
    </source>
</evidence>
<name>A0A813PDQ7_9BILA</name>
<feature type="transmembrane region" description="Helical" evidence="1">
    <location>
        <begin position="35"/>
        <end position="60"/>
    </location>
</feature>
<evidence type="ECO:0000313" key="4">
    <source>
        <dbReference type="Proteomes" id="UP000663829"/>
    </source>
</evidence>
<accession>A0A813PDQ7</accession>
<proteinExistence type="predicted"/>
<evidence type="ECO:0000313" key="3">
    <source>
        <dbReference type="EMBL" id="CAF3533556.1"/>
    </source>
</evidence>
<feature type="transmembrane region" description="Helical" evidence="1">
    <location>
        <begin position="81"/>
        <end position="106"/>
    </location>
</feature>